<feature type="coiled-coil region" evidence="1">
    <location>
        <begin position="201"/>
        <end position="228"/>
    </location>
</feature>
<feature type="region of interest" description="Disordered" evidence="2">
    <location>
        <begin position="170"/>
        <end position="193"/>
    </location>
</feature>
<evidence type="ECO:0000313" key="3">
    <source>
        <dbReference type="EMBL" id="POR33651.1"/>
    </source>
</evidence>
<evidence type="ECO:0000256" key="1">
    <source>
        <dbReference type="SAM" id="Coils"/>
    </source>
</evidence>
<feature type="compositionally biased region" description="Polar residues" evidence="2">
    <location>
        <begin position="403"/>
        <end position="413"/>
    </location>
</feature>
<dbReference type="Proteomes" id="UP000237481">
    <property type="component" value="Unassembled WGS sequence"/>
</dbReference>
<feature type="compositionally biased region" description="Basic and acidic residues" evidence="2">
    <location>
        <begin position="435"/>
        <end position="444"/>
    </location>
</feature>
<sequence length="468" mass="51754">MGQDDEKQPFPVIHSQPPYQPRPVAVPETEAFEHSWREPISGESVESRRTGFSMGSRFRSDESWRRPLISAPSDFRHLNSGAFQLPQDHQPPRHRRQSSSQRGGSFRPLELSIYMPDNHMSPVLPHLDCRGNITPPPPAYLASRADEDRPLARQRSYSSMSFHIPRRHVMESSPSTVQEELPPRIPPKALGRARAYTSPEVEAIKERVASAMMEVERLQKQIEDVIERQSLCASSRPSTSHSVARTMPGKDVGATSMLSLHELINLPVELEPMPSIPALPPAAPSFAERLNPDLDRPHTAPIKPQSCMASRAMPLGDSSVPAERTTPVCRDEGRPLPPPLPLVLRPPLRKKKSFSLVSTWLFPGAEQSSDMSIGSVTNAPRPVKGREGFYQCIAANEARGRQSFDSLDSSSTWETDDEQCTAPTTWSPGSTPVTKAEEAPHIGIERSATFGKKDARSAKSSVGRDARS</sequence>
<name>A0A2S4KTY9_9HYPO</name>
<protein>
    <submittedName>
        <fullName evidence="3">Uncharacterized protein</fullName>
    </submittedName>
</protein>
<keyword evidence="4" id="KW-1185">Reference proteome</keyword>
<gene>
    <name evidence="3" type="ORF">TPAR_06141</name>
</gene>
<feature type="region of interest" description="Disordered" evidence="2">
    <location>
        <begin position="311"/>
        <end position="334"/>
    </location>
</feature>
<feature type="compositionally biased region" description="Polar residues" evidence="2">
    <location>
        <begin position="421"/>
        <end position="433"/>
    </location>
</feature>
<accession>A0A2S4KTY9</accession>
<dbReference type="EMBL" id="PKSG01000668">
    <property type="protein sequence ID" value="POR33651.1"/>
    <property type="molecule type" value="Genomic_DNA"/>
</dbReference>
<dbReference type="AlphaFoldDB" id="A0A2S4KTY9"/>
<dbReference type="OrthoDB" id="3595619at2759"/>
<feature type="compositionally biased region" description="Basic and acidic residues" evidence="2">
    <location>
        <begin position="451"/>
        <end position="468"/>
    </location>
</feature>
<reference evidence="3 4" key="1">
    <citation type="submission" date="2018-01" db="EMBL/GenBank/DDBJ databases">
        <title>Harnessing the power of phylogenomics to disentangle the directionality and signatures of interkingdom host jumping in the parasitic fungal genus Tolypocladium.</title>
        <authorList>
            <person name="Quandt C.A."/>
            <person name="Patterson W."/>
            <person name="Spatafora J.W."/>
        </authorList>
    </citation>
    <scope>NUCLEOTIDE SEQUENCE [LARGE SCALE GENOMIC DNA]</scope>
    <source>
        <strain evidence="3 4">NRBC 100945</strain>
    </source>
</reference>
<keyword evidence="1" id="KW-0175">Coiled coil</keyword>
<feature type="region of interest" description="Disordered" evidence="2">
    <location>
        <begin position="1"/>
        <end position="105"/>
    </location>
</feature>
<evidence type="ECO:0000256" key="2">
    <source>
        <dbReference type="SAM" id="MobiDB-lite"/>
    </source>
</evidence>
<proteinExistence type="predicted"/>
<evidence type="ECO:0000313" key="4">
    <source>
        <dbReference type="Proteomes" id="UP000237481"/>
    </source>
</evidence>
<feature type="region of interest" description="Disordered" evidence="2">
    <location>
        <begin position="403"/>
        <end position="468"/>
    </location>
</feature>
<organism evidence="3 4">
    <name type="scientific">Tolypocladium paradoxum</name>
    <dbReference type="NCBI Taxonomy" id="94208"/>
    <lineage>
        <taxon>Eukaryota</taxon>
        <taxon>Fungi</taxon>
        <taxon>Dikarya</taxon>
        <taxon>Ascomycota</taxon>
        <taxon>Pezizomycotina</taxon>
        <taxon>Sordariomycetes</taxon>
        <taxon>Hypocreomycetidae</taxon>
        <taxon>Hypocreales</taxon>
        <taxon>Ophiocordycipitaceae</taxon>
        <taxon>Tolypocladium</taxon>
    </lineage>
</organism>
<dbReference type="STRING" id="94208.A0A2S4KTY9"/>
<comment type="caution">
    <text evidence="3">The sequence shown here is derived from an EMBL/GenBank/DDBJ whole genome shotgun (WGS) entry which is preliminary data.</text>
</comment>